<feature type="region of interest" description="Disordered" evidence="1">
    <location>
        <begin position="16"/>
        <end position="38"/>
    </location>
</feature>
<keyword evidence="4" id="KW-1185">Reference proteome</keyword>
<sequence>MSFRLSSGTLDSMAGVFAPPKRYRPGTGGGKGKRPQSSGAIVSVMAAAMAPRTAPIAVRLRSDRQVKHAFGGGSHAVVSGHAIAAMERTARRVPEVIVRATGRQHGGGHVLANFSYISRLGHGEGKQVALYTSDEEVLHDARDMQILAQDWQEWEMGGDARRKGATSISMILSMPAGTDPERLRDSALDFAREEFANRSWVAALHVDRDHPHVHLTIARRDHDGRRFHPNRDDFFRYRQRFAEKLRDRGIEANATPARARGIDPKHEPIAAIKVRGKGQVPRVDKSRAERAQRLHESGVGDPVDAVLASQQAIVRRAYERSIEELSASPSLADQVIARSLEKFISTMPAPEANSARAARLGDMGADPHVRSLALSRSGSEVDTLDPLSAALARSRDMRAGIRSEEASASADDPNPADRKRHAGPDLERLRALMEQANQPPDQVAGKPAEEMLRRVQERDREQRDRSRNRDGPER</sequence>
<organism evidence="3 4">
    <name type="scientific">Novosphingobium pituita</name>
    <dbReference type="NCBI Taxonomy" id="3056842"/>
    <lineage>
        <taxon>Bacteria</taxon>
        <taxon>Pseudomonadati</taxon>
        <taxon>Pseudomonadota</taxon>
        <taxon>Alphaproteobacteria</taxon>
        <taxon>Sphingomonadales</taxon>
        <taxon>Sphingomonadaceae</taxon>
        <taxon>Novosphingobium</taxon>
    </lineage>
</organism>
<gene>
    <name evidence="3" type="ORF">NUTIK01_32140</name>
</gene>
<dbReference type="Proteomes" id="UP001187221">
    <property type="component" value="Unassembled WGS sequence"/>
</dbReference>
<feature type="compositionally biased region" description="Basic and acidic residues" evidence="1">
    <location>
        <begin position="422"/>
        <end position="431"/>
    </location>
</feature>
<dbReference type="Gene3D" id="3.30.930.30">
    <property type="match status" value="1"/>
</dbReference>
<feature type="compositionally biased region" description="Basic and acidic residues" evidence="1">
    <location>
        <begin position="447"/>
        <end position="474"/>
    </location>
</feature>
<name>A0ABQ6PBV9_9SPHN</name>
<evidence type="ECO:0000313" key="3">
    <source>
        <dbReference type="EMBL" id="GMM62437.1"/>
    </source>
</evidence>
<dbReference type="Pfam" id="PF03432">
    <property type="entry name" value="Relaxase"/>
    <property type="match status" value="1"/>
</dbReference>
<protein>
    <recommendedName>
        <fullName evidence="2">MobA/VirD2-like nuclease domain-containing protein</fullName>
    </recommendedName>
</protein>
<evidence type="ECO:0000313" key="4">
    <source>
        <dbReference type="Proteomes" id="UP001187221"/>
    </source>
</evidence>
<dbReference type="InterPro" id="IPR005094">
    <property type="entry name" value="Endonuclease_MobA/VirD2"/>
</dbReference>
<evidence type="ECO:0000259" key="2">
    <source>
        <dbReference type="Pfam" id="PF03432"/>
    </source>
</evidence>
<feature type="region of interest" description="Disordered" evidence="1">
    <location>
        <begin position="400"/>
        <end position="474"/>
    </location>
</feature>
<feature type="domain" description="MobA/VirD2-like nuclease" evidence="2">
    <location>
        <begin position="144"/>
        <end position="249"/>
    </location>
</feature>
<reference evidence="3 4" key="1">
    <citation type="submission" date="2023-06" db="EMBL/GenBank/DDBJ databases">
        <title>Draft genome sequence of Novosphingobium sp. strain IK01.</title>
        <authorList>
            <person name="Hatamoto M."/>
            <person name="Ikarashi T."/>
            <person name="Yamaguchi T."/>
        </authorList>
    </citation>
    <scope>NUCLEOTIDE SEQUENCE [LARGE SCALE GENOMIC DNA]</scope>
    <source>
        <strain evidence="3 4">IK01</strain>
    </source>
</reference>
<comment type="caution">
    <text evidence="3">The sequence shown here is derived from an EMBL/GenBank/DDBJ whole genome shotgun (WGS) entry which is preliminary data.</text>
</comment>
<evidence type="ECO:0000256" key="1">
    <source>
        <dbReference type="SAM" id="MobiDB-lite"/>
    </source>
</evidence>
<accession>A0ABQ6PBV9</accession>
<dbReference type="EMBL" id="BTFW01000002">
    <property type="protein sequence ID" value="GMM62437.1"/>
    <property type="molecule type" value="Genomic_DNA"/>
</dbReference>
<proteinExistence type="predicted"/>